<feature type="domain" description="Methyltransferase type 12" evidence="1">
    <location>
        <begin position="53"/>
        <end position="152"/>
    </location>
</feature>
<proteinExistence type="predicted"/>
<protein>
    <recommendedName>
        <fullName evidence="1">Methyltransferase type 12 domain-containing protein</fullName>
    </recommendedName>
</protein>
<organism evidence="2 3">
    <name type="scientific">Coptotermes formosanus</name>
    <name type="common">Formosan subterranean termite</name>
    <dbReference type="NCBI Taxonomy" id="36987"/>
    <lineage>
        <taxon>Eukaryota</taxon>
        <taxon>Metazoa</taxon>
        <taxon>Ecdysozoa</taxon>
        <taxon>Arthropoda</taxon>
        <taxon>Hexapoda</taxon>
        <taxon>Insecta</taxon>
        <taxon>Pterygota</taxon>
        <taxon>Neoptera</taxon>
        <taxon>Polyneoptera</taxon>
        <taxon>Dictyoptera</taxon>
        <taxon>Blattodea</taxon>
        <taxon>Blattoidea</taxon>
        <taxon>Termitoidae</taxon>
        <taxon>Rhinotermitidae</taxon>
        <taxon>Coptotermes</taxon>
    </lineage>
</organism>
<dbReference type="SUPFAM" id="SSF53335">
    <property type="entry name" value="S-adenosyl-L-methionine-dependent methyltransferases"/>
    <property type="match status" value="1"/>
</dbReference>
<gene>
    <name evidence="2" type="ORF">Cfor_10909</name>
</gene>
<dbReference type="AlphaFoldDB" id="A0A6L2PTZ9"/>
<accession>A0A6L2PTZ9</accession>
<evidence type="ECO:0000259" key="1">
    <source>
        <dbReference type="Pfam" id="PF08242"/>
    </source>
</evidence>
<dbReference type="InterPro" id="IPR013217">
    <property type="entry name" value="Methyltransf_12"/>
</dbReference>
<dbReference type="PANTHER" id="PTHR43675">
    <property type="entry name" value="ARSENITE METHYLTRANSFERASE"/>
    <property type="match status" value="1"/>
</dbReference>
<dbReference type="PANTHER" id="PTHR43675:SF1">
    <property type="entry name" value="RIKEN CDNA 2700097O09 GENE"/>
    <property type="match status" value="1"/>
</dbReference>
<reference evidence="3" key="1">
    <citation type="submission" date="2020-01" db="EMBL/GenBank/DDBJ databases">
        <title>Draft genome sequence of the Termite Coptotermes fromosanus.</title>
        <authorList>
            <person name="Itakura S."/>
            <person name="Yosikawa Y."/>
            <person name="Umezawa K."/>
        </authorList>
    </citation>
    <scope>NUCLEOTIDE SEQUENCE [LARGE SCALE GENOMIC DNA]</scope>
</reference>
<dbReference type="CDD" id="cd02440">
    <property type="entry name" value="AdoMet_MTases"/>
    <property type="match status" value="1"/>
</dbReference>
<comment type="caution">
    <text evidence="2">The sequence shown here is derived from an EMBL/GenBank/DDBJ whole genome shotgun (WGS) entry which is preliminary data.</text>
</comment>
<dbReference type="InParanoid" id="A0A6L2PTZ9"/>
<keyword evidence="3" id="KW-1185">Reference proteome</keyword>
<dbReference type="OrthoDB" id="15794at2759"/>
<dbReference type="GO" id="GO:0008168">
    <property type="term" value="F:methyltransferase activity"/>
    <property type="evidence" value="ECO:0007669"/>
    <property type="project" value="TreeGrafter"/>
</dbReference>
<name>A0A6L2PTZ9_COPFO</name>
<dbReference type="EMBL" id="BLKM01005549">
    <property type="protein sequence ID" value="GFG34682.1"/>
    <property type="molecule type" value="Genomic_DNA"/>
</dbReference>
<dbReference type="Pfam" id="PF08242">
    <property type="entry name" value="Methyltransf_12"/>
    <property type="match status" value="1"/>
</dbReference>
<dbReference type="InterPro" id="IPR029063">
    <property type="entry name" value="SAM-dependent_MTases_sf"/>
</dbReference>
<dbReference type="Proteomes" id="UP000502823">
    <property type="component" value="Unassembled WGS sequence"/>
</dbReference>
<dbReference type="Gene3D" id="3.40.50.150">
    <property type="entry name" value="Vaccinia Virus protein VP39"/>
    <property type="match status" value="1"/>
</dbReference>
<dbReference type="InterPro" id="IPR026669">
    <property type="entry name" value="Arsenite_MeTrfase-like"/>
</dbReference>
<evidence type="ECO:0000313" key="3">
    <source>
        <dbReference type="Proteomes" id="UP000502823"/>
    </source>
</evidence>
<evidence type="ECO:0000313" key="2">
    <source>
        <dbReference type="EMBL" id="GFG34682.1"/>
    </source>
</evidence>
<sequence>MVGFVLGFQVNFVSICEVAKAWDDMYEEVYERRERLLFIFKSMLPPLRNKIVLDIGSRLGAVLYGAYVYTKASKIVGVEMNAELCNIQNKLIKKYNFQDRIEIIEANVADRPDVILSADVIIMNNVFEFFMEPEEQVTVWRFLRQTVKPGTLLVTVPPLEETFSQLQTGIVLSEWVQELPPFNPDAAGITLSAKAMLEVKQYKVI</sequence>